<keyword evidence="5" id="KW-1185">Reference proteome</keyword>
<dbReference type="OrthoDB" id="6587340at2759"/>
<comment type="subcellular location">
    <subcellularLocation>
        <location evidence="1">Nucleus</location>
    </subcellularLocation>
</comment>
<dbReference type="GO" id="GO:0005634">
    <property type="term" value="C:nucleus"/>
    <property type="evidence" value="ECO:0007669"/>
    <property type="project" value="UniProtKB-SubCell"/>
</dbReference>
<feature type="domain" description="BESS" evidence="3">
    <location>
        <begin position="86"/>
        <end position="125"/>
    </location>
</feature>
<dbReference type="Proteomes" id="UP000499080">
    <property type="component" value="Unassembled WGS sequence"/>
</dbReference>
<sequence length="161" mass="18506">MILVMPLKLWKCTNRRTETQSSLEETVIEEDTEQQNGLQQKKQKELYENSPLHEENSERKRKPDLEASLIQFIKSPVPQPAAAPETNADRSFVDSILPSVKDFTEDQKLEFRSVVLSIVKRMRKSRISNNVNLPNTSRHVSVSNLTCAIPDLTQPQFHTTF</sequence>
<proteinExistence type="predicted"/>
<name>A0A4Y2JYM8_ARAVE</name>
<dbReference type="InterPro" id="IPR004210">
    <property type="entry name" value="BESS_motif"/>
</dbReference>
<reference evidence="4 5" key="1">
    <citation type="journal article" date="2019" name="Sci. Rep.">
        <title>Orb-weaving spider Araneus ventricosus genome elucidates the spidroin gene catalogue.</title>
        <authorList>
            <person name="Kono N."/>
            <person name="Nakamura H."/>
            <person name="Ohtoshi R."/>
            <person name="Moran D.A.P."/>
            <person name="Shinohara A."/>
            <person name="Yoshida Y."/>
            <person name="Fujiwara M."/>
            <person name="Mori M."/>
            <person name="Tomita M."/>
            <person name="Arakawa K."/>
        </authorList>
    </citation>
    <scope>NUCLEOTIDE SEQUENCE [LARGE SCALE GENOMIC DNA]</scope>
</reference>
<evidence type="ECO:0000259" key="3">
    <source>
        <dbReference type="PROSITE" id="PS51031"/>
    </source>
</evidence>
<organism evidence="4 5">
    <name type="scientific">Araneus ventricosus</name>
    <name type="common">Orbweaver spider</name>
    <name type="synonym">Epeira ventricosa</name>
    <dbReference type="NCBI Taxonomy" id="182803"/>
    <lineage>
        <taxon>Eukaryota</taxon>
        <taxon>Metazoa</taxon>
        <taxon>Ecdysozoa</taxon>
        <taxon>Arthropoda</taxon>
        <taxon>Chelicerata</taxon>
        <taxon>Arachnida</taxon>
        <taxon>Araneae</taxon>
        <taxon>Araneomorphae</taxon>
        <taxon>Entelegynae</taxon>
        <taxon>Araneoidea</taxon>
        <taxon>Araneidae</taxon>
        <taxon>Araneus</taxon>
    </lineage>
</organism>
<keyword evidence="1" id="KW-0539">Nucleus</keyword>
<dbReference type="GO" id="GO:0003677">
    <property type="term" value="F:DNA binding"/>
    <property type="evidence" value="ECO:0007669"/>
    <property type="project" value="InterPro"/>
</dbReference>
<dbReference type="EMBL" id="BGPR01004013">
    <property type="protein sequence ID" value="GBM94937.1"/>
    <property type="molecule type" value="Genomic_DNA"/>
</dbReference>
<dbReference type="Pfam" id="PF02944">
    <property type="entry name" value="BESS"/>
    <property type="match status" value="1"/>
</dbReference>
<protein>
    <recommendedName>
        <fullName evidence="3">BESS domain-containing protein</fullName>
    </recommendedName>
</protein>
<gene>
    <name evidence="4" type="ORF">AVEN_82891_1</name>
</gene>
<comment type="caution">
    <text evidence="4">The sequence shown here is derived from an EMBL/GenBank/DDBJ whole genome shotgun (WGS) entry which is preliminary data.</text>
</comment>
<evidence type="ECO:0000313" key="5">
    <source>
        <dbReference type="Proteomes" id="UP000499080"/>
    </source>
</evidence>
<dbReference type="AlphaFoldDB" id="A0A4Y2JYM8"/>
<dbReference type="PROSITE" id="PS51031">
    <property type="entry name" value="BESS"/>
    <property type="match status" value="1"/>
</dbReference>
<accession>A0A4Y2JYM8</accession>
<feature type="region of interest" description="Disordered" evidence="2">
    <location>
        <begin position="20"/>
        <end position="64"/>
    </location>
</feature>
<evidence type="ECO:0000256" key="2">
    <source>
        <dbReference type="SAM" id="MobiDB-lite"/>
    </source>
</evidence>
<evidence type="ECO:0000256" key="1">
    <source>
        <dbReference type="PROSITE-ProRule" id="PRU00371"/>
    </source>
</evidence>
<evidence type="ECO:0000313" key="4">
    <source>
        <dbReference type="EMBL" id="GBM94937.1"/>
    </source>
</evidence>
<feature type="compositionally biased region" description="Basic and acidic residues" evidence="2">
    <location>
        <begin position="42"/>
        <end position="64"/>
    </location>
</feature>